<dbReference type="NCBIfam" id="TIGR03523">
    <property type="entry name" value="GldN"/>
    <property type="match status" value="1"/>
</dbReference>
<keyword evidence="3" id="KW-1185">Reference proteome</keyword>
<sequence>MRMKSLIASVVSVMAGSLMFAQVDINGGPINNPSPNVIDGVYIQQHIPTKRMIPYEHVREADVIWSNRVWRAIDMREKINHSMYFPFDEYDADNNWVRHATRWSLWTVIKTHVLNGDLTVYSPYNPLAFFIKDGDSFKYPIVPPPGKNYYTDSLFRDQLFYYLGTLGPESDLPLVDIYGDDSLDINGNYVYPPRDTNWVLSKDVVQYRVKEDWFFDKERSVMDVRILGLCPVTYDTDPNTGSISGMKELFWLYFPQCRFVFNNYFVFNTHNDAQWFSFDDLFWKRQFNSTIYKESNVYDRKVETYKAGIDALYESQRITENMRIIEHDVWDF</sequence>
<dbReference type="EMBL" id="BAAAFH010000003">
    <property type="protein sequence ID" value="GAA0874494.1"/>
    <property type="molecule type" value="Genomic_DNA"/>
</dbReference>
<name>A0ABP3Y2V8_9FLAO</name>
<evidence type="ECO:0000256" key="1">
    <source>
        <dbReference type="SAM" id="SignalP"/>
    </source>
</evidence>
<dbReference type="Pfam" id="PF19841">
    <property type="entry name" value="GldN"/>
    <property type="match status" value="1"/>
</dbReference>
<feature type="chain" id="PRO_5046138694" evidence="1">
    <location>
        <begin position="22"/>
        <end position="332"/>
    </location>
</feature>
<proteinExistence type="predicted"/>
<evidence type="ECO:0000313" key="3">
    <source>
        <dbReference type="Proteomes" id="UP001501126"/>
    </source>
</evidence>
<comment type="caution">
    <text evidence="2">The sequence shown here is derived from an EMBL/GenBank/DDBJ whole genome shotgun (WGS) entry which is preliminary data.</text>
</comment>
<reference evidence="3" key="1">
    <citation type="journal article" date="2019" name="Int. J. Syst. Evol. Microbiol.">
        <title>The Global Catalogue of Microorganisms (GCM) 10K type strain sequencing project: providing services to taxonomists for standard genome sequencing and annotation.</title>
        <authorList>
            <consortium name="The Broad Institute Genomics Platform"/>
            <consortium name="The Broad Institute Genome Sequencing Center for Infectious Disease"/>
            <person name="Wu L."/>
            <person name="Ma J."/>
        </authorList>
    </citation>
    <scope>NUCLEOTIDE SEQUENCE [LARGE SCALE GENOMIC DNA]</scope>
    <source>
        <strain evidence="3">JCM 16083</strain>
    </source>
</reference>
<organism evidence="2 3">
    <name type="scientific">Wandonia haliotis</name>
    <dbReference type="NCBI Taxonomy" id="574963"/>
    <lineage>
        <taxon>Bacteria</taxon>
        <taxon>Pseudomonadati</taxon>
        <taxon>Bacteroidota</taxon>
        <taxon>Flavobacteriia</taxon>
        <taxon>Flavobacteriales</taxon>
        <taxon>Crocinitomicaceae</taxon>
        <taxon>Wandonia</taxon>
    </lineage>
</organism>
<evidence type="ECO:0000313" key="2">
    <source>
        <dbReference type="EMBL" id="GAA0874494.1"/>
    </source>
</evidence>
<feature type="signal peptide" evidence="1">
    <location>
        <begin position="1"/>
        <end position="21"/>
    </location>
</feature>
<gene>
    <name evidence="2" type="primary">gldN</name>
    <name evidence="2" type="ORF">GCM10009118_09020</name>
</gene>
<accession>A0ABP3Y2V8</accession>
<dbReference type="Proteomes" id="UP001501126">
    <property type="component" value="Unassembled WGS sequence"/>
</dbReference>
<protein>
    <submittedName>
        <fullName evidence="2">Gliding motility protein GldN</fullName>
    </submittedName>
</protein>
<dbReference type="InterPro" id="IPR019847">
    <property type="entry name" value="Gliding_motility_assoc_GldN"/>
</dbReference>
<keyword evidence="1" id="KW-0732">Signal</keyword>